<keyword evidence="5" id="KW-1185">Reference proteome</keyword>
<dbReference type="RefSeq" id="WP_230220524.1">
    <property type="nucleotide sequence ID" value="NZ_JAJKFT010000010.1"/>
</dbReference>
<evidence type="ECO:0000256" key="1">
    <source>
        <dbReference type="SAM" id="MobiDB-lite"/>
    </source>
</evidence>
<evidence type="ECO:0000313" key="5">
    <source>
        <dbReference type="Proteomes" id="UP001139103"/>
    </source>
</evidence>
<feature type="domain" description="VWFA" evidence="3">
    <location>
        <begin position="1072"/>
        <end position="1283"/>
    </location>
</feature>
<dbReference type="SMART" id="SM00327">
    <property type="entry name" value="VWA"/>
    <property type="match status" value="1"/>
</dbReference>
<feature type="region of interest" description="Disordered" evidence="1">
    <location>
        <begin position="1"/>
        <end position="23"/>
    </location>
</feature>
<dbReference type="PROSITE" id="PS00018">
    <property type="entry name" value="EF_HAND_1"/>
    <property type="match status" value="1"/>
</dbReference>
<keyword evidence="2" id="KW-0472">Membrane</keyword>
<keyword evidence="2" id="KW-1133">Transmembrane helix</keyword>
<sequence>MNRGRNNQSSSHTPARGEQADQQRWHAFDAPRRTDWKRLQLPFSIAFLAGLILVILWTSSWLRPPRPTRFLLAGAGYETNLSVPHNALGWNVLVDLQEVSNDAQTQRYWGHRLLRSGDGPQRMQIGWRPNLENIDENNVVLMLTGHGFIGEKGPALLPENVDLSKRPEAINISDVIAELQKLPEQTNKLLIIDSCRTIVAPRLGLLTNNFSDSMRELDAEIRKAPNLTVVIAADVDQRAFSYYQQHRTAMGHYVIEGLRGAITDSDDDGRIDAGELFRYVDSELMQFAAANHNRRQNVMLLPLGDEGTTRADAFDLGVLRPGYEPEKAPTPIPVTEWEWMTEFWQQQTSLAQAKPSVLRFAPHIWRRYQETLLRMESLLIAGDVANASRLRSSASELANALENGRQLPLQSQDLSLSWRAAAGWLQPSPEAVSSAATLLTSTAPQDVRATYDQSAQQQIALGVPEAAFADALRRELLLRAAEDPIRQLNKNWRVIGSIGQSHETGPTELVFVDLLCQQIDMSKLSPADAEAIGRAIKTNLLAEQAAASTALWSTAFSSRVDAADLERRLGQDLLFIDSSTRLKSIGHFETAAKAYASITNDVAILIRAMEARNNALAELPFYNNWTMATPPESGGQGLEIQVMNLWESAHDLDDQMNGAVSATAVTPDMLSTLIGLTTKVEQQRLDLQKQNEQEQTSAFVADPSESLRRLSRAMLLPAADAESRRKLLIACIDATGAEVVRGNQPAPSIEQQEKFAKIDAARAGHLVLSQFGQTWFDQLSGSRDDAYMVTNHRLEVFGVEQIWRQTLADLGADYAQKWRELIQLNTRIDRDDMDLAMIDRVGSQSRIIPADVTAVDNDARDARRATLAEAALLFAGRAWNEHWDDHGQTPYYLRAARLLSSDAIRFGLHPQKMTQEAAPWQQAGDFALTSLAMRNWTTEATEQYHFDLKIVGANPPSGIPRFGFTTNGLLRLAVDDDAMRGIEWTGGTPNGIDVLVEADLSGEKVASNPAELNALIEGTVFFRGHLSTADTKVVIHRRPSNHLVSNPAPDAANLAIVASPELHQQYGSGDAAITIVLDASGSMGAPAGQPFGPQAKYAEAVRALDRLLETIPNGTQVSVWTFGQAMGSQKTVVEAERTIQRLVPPIIWNSKDKSQYQQLTRAITYPQVEPWNESPIMRTMIEAKGDLAGVNGPKTMLVITDGADNRFANDSTVNPTGKSVAEALFDIFDGSGISIQVVGFKVVSAEAALAQKQFELVEQLYPPGGFYMIDRVEALEAHLANVLSRRLTFVTATPQQRQPGPEHPIGDIGGGQIWLTPNLKPGRLAVETPVDPALAPTINLQRGDLMLLQLVSQKDQLSLVTADYLAQRFPTRPTMTTSGWKSALLQNRIDGDKLEMTLGIQQQALQLGDLSVIKPSRIWISVGRPDGQYAASHIVRQNGFPMATYSIAASDWPITGGVATPTVSLWWTVEDDNVGVVLRQTNDYAALEAIQGQTVETSAGQVQILSANVEQTQCLGADGKLATVRRLAIRTQAAPDEIVWCEPIGYQAEGIEIKAFRDIGAATSYFWPLPEGNVDSIVAGLRVVTLKDFQRHAELRGQYLQFNELAPPATRDFAPRPALRLNGDAN</sequence>
<organism evidence="4 5">
    <name type="scientific">Blastopirellula sediminis</name>
    <dbReference type="NCBI Taxonomy" id="2894196"/>
    <lineage>
        <taxon>Bacteria</taxon>
        <taxon>Pseudomonadati</taxon>
        <taxon>Planctomycetota</taxon>
        <taxon>Planctomycetia</taxon>
        <taxon>Pirellulales</taxon>
        <taxon>Pirellulaceae</taxon>
        <taxon>Blastopirellula</taxon>
    </lineage>
</organism>
<evidence type="ECO:0000313" key="4">
    <source>
        <dbReference type="EMBL" id="MCC9629876.1"/>
    </source>
</evidence>
<protein>
    <recommendedName>
        <fullName evidence="3">VWFA domain-containing protein</fullName>
    </recommendedName>
</protein>
<reference evidence="4" key="1">
    <citation type="submission" date="2021-11" db="EMBL/GenBank/DDBJ databases">
        <title>Genome sequence.</title>
        <authorList>
            <person name="Sun Q."/>
        </authorList>
    </citation>
    <scope>NUCLEOTIDE SEQUENCE</scope>
    <source>
        <strain evidence="4">JC732</strain>
    </source>
</reference>
<gene>
    <name evidence="4" type="ORF">LOC68_15910</name>
</gene>
<dbReference type="InterPro" id="IPR036465">
    <property type="entry name" value="vWFA_dom_sf"/>
</dbReference>
<dbReference type="InterPro" id="IPR002035">
    <property type="entry name" value="VWF_A"/>
</dbReference>
<dbReference type="Gene3D" id="3.40.50.410">
    <property type="entry name" value="von Willebrand factor, type A domain"/>
    <property type="match status" value="1"/>
</dbReference>
<keyword evidence="2" id="KW-0812">Transmembrane</keyword>
<dbReference type="Proteomes" id="UP001139103">
    <property type="component" value="Unassembled WGS sequence"/>
</dbReference>
<feature type="compositionally biased region" description="Polar residues" evidence="1">
    <location>
        <begin position="1"/>
        <end position="13"/>
    </location>
</feature>
<comment type="caution">
    <text evidence="4">The sequence shown here is derived from an EMBL/GenBank/DDBJ whole genome shotgun (WGS) entry which is preliminary data.</text>
</comment>
<feature type="transmembrane region" description="Helical" evidence="2">
    <location>
        <begin position="41"/>
        <end position="62"/>
    </location>
</feature>
<accession>A0A9X1SHI9</accession>
<name>A0A9X1SHI9_9BACT</name>
<evidence type="ECO:0000259" key="3">
    <source>
        <dbReference type="PROSITE" id="PS50234"/>
    </source>
</evidence>
<dbReference type="SUPFAM" id="SSF53300">
    <property type="entry name" value="vWA-like"/>
    <property type="match status" value="1"/>
</dbReference>
<evidence type="ECO:0000256" key="2">
    <source>
        <dbReference type="SAM" id="Phobius"/>
    </source>
</evidence>
<proteinExistence type="predicted"/>
<dbReference type="PROSITE" id="PS50234">
    <property type="entry name" value="VWFA"/>
    <property type="match status" value="1"/>
</dbReference>
<dbReference type="EMBL" id="JAJKFT010000010">
    <property type="protein sequence ID" value="MCC9629876.1"/>
    <property type="molecule type" value="Genomic_DNA"/>
</dbReference>
<dbReference type="InterPro" id="IPR018247">
    <property type="entry name" value="EF_Hand_1_Ca_BS"/>
</dbReference>